<comment type="pathway">
    <text evidence="3">Amino-acid biosynthesis; L-methionine biosynthesis via salvage pathway; L-methionine from S-methyl-5-thio-alpha-D-ribose 1-phosphate: step 1/6.</text>
</comment>
<dbReference type="SUPFAM" id="SSF100950">
    <property type="entry name" value="NagB/RpiA/CoA transferase-like"/>
    <property type="match status" value="1"/>
</dbReference>
<dbReference type="EMBL" id="PCGR01000002">
    <property type="protein sequence ID" value="PJK16970.1"/>
    <property type="molecule type" value="Genomic_DNA"/>
</dbReference>
<keyword evidence="3" id="KW-0028">Amino-acid biosynthesis</keyword>
<comment type="function">
    <text evidence="3">Catalyzes the interconversion of methylthioribose-1-phosphate (MTR-1-P) into methylthioribulose-1-phosphate (MTRu-1-P).</text>
</comment>
<evidence type="ECO:0000313" key="5">
    <source>
        <dbReference type="Proteomes" id="UP000228680"/>
    </source>
</evidence>
<dbReference type="Proteomes" id="UP000228680">
    <property type="component" value="Unassembled WGS sequence"/>
</dbReference>
<comment type="catalytic activity">
    <reaction evidence="2 3">
        <text>5-(methylsulfanyl)-alpha-D-ribose 1-phosphate = 5-(methylsulfanyl)-D-ribulose 1-phosphate</text>
        <dbReference type="Rhea" id="RHEA:19989"/>
        <dbReference type="ChEBI" id="CHEBI:58533"/>
        <dbReference type="ChEBI" id="CHEBI:58548"/>
        <dbReference type="EC" id="5.3.1.23"/>
    </reaction>
</comment>
<dbReference type="GO" id="GO:0019509">
    <property type="term" value="P:L-methionine salvage from methylthioadenosine"/>
    <property type="evidence" value="ECO:0007669"/>
    <property type="project" value="UniProtKB-UniRule"/>
</dbReference>
<dbReference type="GO" id="GO:0046523">
    <property type="term" value="F:S-methyl-5-thioribose-1-phosphate isomerase activity"/>
    <property type="evidence" value="ECO:0007669"/>
    <property type="project" value="UniProtKB-UniRule"/>
</dbReference>
<evidence type="ECO:0000256" key="1">
    <source>
        <dbReference type="ARBA" id="ARBA00023235"/>
    </source>
</evidence>
<dbReference type="FunFam" id="3.40.50.10470:FF:000006">
    <property type="entry name" value="Methylthioribose-1-phosphate isomerase"/>
    <property type="match status" value="1"/>
</dbReference>
<dbReference type="NCBIfam" id="TIGR00524">
    <property type="entry name" value="eIF-2B_rel"/>
    <property type="match status" value="1"/>
</dbReference>
<comment type="similarity">
    <text evidence="3">Belongs to the EIF-2B alpha/beta/delta subunits family. MtnA subfamily.</text>
</comment>
<accession>A0A2M9F0I4</accession>
<dbReference type="PANTHER" id="PTHR43475:SF1">
    <property type="entry name" value="METHYLTHIORIBOSE-1-PHOSPHATE ISOMERASE"/>
    <property type="match status" value="1"/>
</dbReference>
<name>A0A2M9F0I4_9BACL</name>
<dbReference type="FunFam" id="1.20.120.420:FF:000001">
    <property type="entry name" value="Methylthioribose-1-phosphate isomerase"/>
    <property type="match status" value="1"/>
</dbReference>
<dbReference type="InterPro" id="IPR011559">
    <property type="entry name" value="Initiation_fac_2B_a/b/d"/>
</dbReference>
<organism evidence="4 5">
    <name type="scientific">Chryseomicrobium excrementi</name>
    <dbReference type="NCBI Taxonomy" id="2041346"/>
    <lineage>
        <taxon>Bacteria</taxon>
        <taxon>Bacillati</taxon>
        <taxon>Bacillota</taxon>
        <taxon>Bacilli</taxon>
        <taxon>Bacillales</taxon>
        <taxon>Caryophanaceae</taxon>
        <taxon>Chryseomicrobium</taxon>
    </lineage>
</organism>
<evidence type="ECO:0000313" key="4">
    <source>
        <dbReference type="EMBL" id="PJK16970.1"/>
    </source>
</evidence>
<feature type="site" description="Transition state stabilizer" evidence="3">
    <location>
        <position position="158"/>
    </location>
</feature>
<dbReference type="Gene3D" id="1.20.120.420">
    <property type="entry name" value="translation initiation factor eif-2b, domain 1"/>
    <property type="match status" value="1"/>
</dbReference>
<dbReference type="HAMAP" id="MF_01678">
    <property type="entry name" value="Salvage_MtnA"/>
    <property type="match status" value="1"/>
</dbReference>
<dbReference type="PANTHER" id="PTHR43475">
    <property type="entry name" value="METHYLTHIORIBOSE-1-PHOSPHATE ISOMERASE"/>
    <property type="match status" value="1"/>
</dbReference>
<dbReference type="RefSeq" id="WP_100353516.1">
    <property type="nucleotide sequence ID" value="NZ_PCGR01000002.1"/>
</dbReference>
<keyword evidence="1 3" id="KW-0413">Isomerase</keyword>
<feature type="binding site" evidence="3">
    <location>
        <position position="90"/>
    </location>
    <ligand>
        <name>substrate</name>
    </ligand>
</feature>
<dbReference type="InterPro" id="IPR005251">
    <property type="entry name" value="IF-M1Pi"/>
</dbReference>
<keyword evidence="3" id="KW-0486">Methionine biosynthesis</keyword>
<dbReference type="OrthoDB" id="9803436at2"/>
<feature type="active site" description="Proton donor" evidence="3">
    <location>
        <position position="238"/>
    </location>
</feature>
<dbReference type="NCBIfam" id="TIGR00512">
    <property type="entry name" value="salvage_mtnA"/>
    <property type="match status" value="1"/>
</dbReference>
<feature type="binding site" evidence="3">
    <location>
        <begin position="248"/>
        <end position="249"/>
    </location>
    <ligand>
        <name>substrate</name>
    </ligand>
</feature>
<dbReference type="NCBIfam" id="NF004326">
    <property type="entry name" value="PRK05720.1"/>
    <property type="match status" value="1"/>
</dbReference>
<protein>
    <recommendedName>
        <fullName evidence="3">Methylthioribose-1-phosphate isomerase</fullName>
        <shortName evidence="3">M1Pi</shortName>
        <shortName evidence="3">MTR-1-P isomerase</shortName>
        <ecNumber evidence="3">5.3.1.23</ecNumber>
    </recommendedName>
    <alternativeName>
        <fullName evidence="3">S-methyl-5-thioribose-1-phosphate isomerase</fullName>
    </alternativeName>
</protein>
<evidence type="ECO:0000256" key="2">
    <source>
        <dbReference type="ARBA" id="ARBA00052401"/>
    </source>
</evidence>
<dbReference type="AlphaFoldDB" id="A0A2M9F0I4"/>
<dbReference type="Pfam" id="PF01008">
    <property type="entry name" value="IF-2B"/>
    <property type="match status" value="1"/>
</dbReference>
<comment type="caution">
    <text evidence="4">The sequence shown here is derived from an EMBL/GenBank/DDBJ whole genome shotgun (WGS) entry which is preliminary data.</text>
</comment>
<dbReference type="EC" id="5.3.1.23" evidence="3"/>
<dbReference type="InterPro" id="IPR027363">
    <property type="entry name" value="M1Pi_N"/>
</dbReference>
<dbReference type="InterPro" id="IPR000649">
    <property type="entry name" value="IF-2B-related"/>
</dbReference>
<proteinExistence type="inferred from homology"/>
<reference evidence="4 5" key="1">
    <citation type="submission" date="2017-10" db="EMBL/GenBank/DDBJ databases">
        <title>Draft genome of Chryseomicrobium casticus sp. nov.</title>
        <authorList>
            <person name="Chakraborty R."/>
            <person name="Saha T."/>
        </authorList>
    </citation>
    <scope>NUCLEOTIDE SEQUENCE [LARGE SCALE GENOMIC DNA]</scope>
    <source>
        <strain evidence="4 5">ET03</strain>
    </source>
</reference>
<dbReference type="InterPro" id="IPR042529">
    <property type="entry name" value="IF_2B-like_C"/>
</dbReference>
<dbReference type="UniPathway" id="UPA00904">
    <property type="reaction ID" value="UER00874"/>
</dbReference>
<evidence type="ECO:0000256" key="3">
    <source>
        <dbReference type="HAMAP-Rule" id="MF_01678"/>
    </source>
</evidence>
<keyword evidence="5" id="KW-1185">Reference proteome</keyword>
<dbReference type="Gene3D" id="3.40.50.10470">
    <property type="entry name" value="Translation initiation factor eif-2b, domain 2"/>
    <property type="match status" value="1"/>
</dbReference>
<feature type="binding site" evidence="3">
    <location>
        <begin position="48"/>
        <end position="50"/>
    </location>
    <ligand>
        <name>substrate</name>
    </ligand>
</feature>
<sequence length="355" mass="38962">MNEALNSIEWKNDALVLLDQTTLPNEIRYEENHTIEDVWDSIVVMKVRGAPAIGVAAAYGLYLGVRCHEGDYESFMSLLKAKRDYLAGSRPTAVNLFWAIDRLVQKAVDADTKDIEMLKALLLEEAQLIHKEDEEINRMIGENLLTLLEDGQGFLTHCNAGALATAKYGTATAPFYLAKERGWNFKVYADETRPRLQGSTLTALELQRAGIDVTLITDNMAAMVMSQGKVQAAIVGCDRVAANGDTANKIGTMGVAILAKHFGIPFYVAAPTPTIDLATPTGAEIPIEERDTEEVTNRFGQWSAPKDVQVYNPAFDVTPADLITAIVTEKGIVYAPFEENLKKLFAEDAQHVVGK</sequence>
<dbReference type="InterPro" id="IPR037171">
    <property type="entry name" value="NagB/RpiA_transferase-like"/>
</dbReference>
<feature type="binding site" evidence="3">
    <location>
        <position position="197"/>
    </location>
    <ligand>
        <name>substrate</name>
    </ligand>
</feature>
<gene>
    <name evidence="3 4" type="primary">mtnA</name>
    <name evidence="4" type="ORF">CQS04_07390</name>
</gene>